<proteinExistence type="inferred from homology"/>
<evidence type="ECO:0000259" key="4">
    <source>
        <dbReference type="Pfam" id="PF00150"/>
    </source>
</evidence>
<evidence type="ECO:0000313" key="5">
    <source>
        <dbReference type="EMBL" id="MCW5320702.1"/>
    </source>
</evidence>
<dbReference type="InterPro" id="IPR050386">
    <property type="entry name" value="Glycosyl_hydrolase_5"/>
</dbReference>
<comment type="caution">
    <text evidence="5">The sequence shown here is derived from an EMBL/GenBank/DDBJ whole genome shotgun (WGS) entry which is preliminary data.</text>
</comment>
<keyword evidence="2 3" id="KW-0326">Glycosidase</keyword>
<dbReference type="Pfam" id="PF00150">
    <property type="entry name" value="Cellulase"/>
    <property type="match status" value="1"/>
</dbReference>
<name>A0ABT3KQV7_9BURK</name>
<dbReference type="PANTHER" id="PTHR31297">
    <property type="entry name" value="GLUCAN ENDO-1,6-BETA-GLUCOSIDASE B"/>
    <property type="match status" value="1"/>
</dbReference>
<keyword evidence="1 3" id="KW-0378">Hydrolase</keyword>
<feature type="domain" description="Glycoside hydrolase family 5" evidence="4">
    <location>
        <begin position="73"/>
        <end position="358"/>
    </location>
</feature>
<reference evidence="6" key="1">
    <citation type="submission" date="2023-07" db="EMBL/GenBank/DDBJ databases">
        <title>Verminephrobacter genomes.</title>
        <authorList>
            <person name="Lund M.B."/>
        </authorList>
    </citation>
    <scope>NUCLEOTIDE SEQUENCE [LARGE SCALE GENOMIC DNA]</scope>
    <source>
        <strain evidence="6">AtM5-05</strain>
    </source>
</reference>
<evidence type="ECO:0000313" key="6">
    <source>
        <dbReference type="Proteomes" id="UP001208935"/>
    </source>
</evidence>
<dbReference type="RefSeq" id="WP_010104254.1">
    <property type="nucleotide sequence ID" value="NZ_QZCV01000001.1"/>
</dbReference>
<dbReference type="EMBL" id="QZCW01000001">
    <property type="protein sequence ID" value="MCW5320702.1"/>
    <property type="molecule type" value="Genomic_DNA"/>
</dbReference>
<dbReference type="SUPFAM" id="SSF51445">
    <property type="entry name" value="(Trans)glycosidases"/>
    <property type="match status" value="1"/>
</dbReference>
<accession>A0ABT3KQV7</accession>
<evidence type="ECO:0000256" key="3">
    <source>
        <dbReference type="RuleBase" id="RU361153"/>
    </source>
</evidence>
<gene>
    <name evidence="5" type="ORF">D5039_05815</name>
</gene>
<dbReference type="GO" id="GO:0016787">
    <property type="term" value="F:hydrolase activity"/>
    <property type="evidence" value="ECO:0007669"/>
    <property type="project" value="UniProtKB-KW"/>
</dbReference>
<evidence type="ECO:0000256" key="2">
    <source>
        <dbReference type="ARBA" id="ARBA00023295"/>
    </source>
</evidence>
<evidence type="ECO:0000256" key="1">
    <source>
        <dbReference type="ARBA" id="ARBA00022801"/>
    </source>
</evidence>
<keyword evidence="6" id="KW-1185">Reference proteome</keyword>
<dbReference type="Proteomes" id="UP001208935">
    <property type="component" value="Unassembled WGS sequence"/>
</dbReference>
<dbReference type="InterPro" id="IPR001547">
    <property type="entry name" value="Glyco_hydro_5"/>
</dbReference>
<dbReference type="PANTHER" id="PTHR31297:SF13">
    <property type="entry name" value="PUTATIVE-RELATED"/>
    <property type="match status" value="1"/>
</dbReference>
<protein>
    <submittedName>
        <fullName evidence="5">Glycoside hydrolase family 5 protein</fullName>
    </submittedName>
</protein>
<sequence length="492" mass="55819">MDFLHTEGQNIVDSRGCALRLRGSCAGGWMNMEDFITGHSGAEHTLRHEMAQVLGASRAEFFFERLLAHFFNESDIAYLRSLGATVVRLPLNYRHFEDDSAPCVYKEAGFARLDRVLDWCAQHGLYAILDLHAVQGWQNVHWHCDNASRISLFWHDAHYQDRFVALWCEIARRYQDRAVVAGYNLINEPCVGNQRGDLPWNVYDNYQPGWPLINAVYRRTVDAIRKIDPRHIIFLEGDRYAQQFAGLDAPFADNLVYSSHNYTAAGFGPGRYPGVIDLPGPRTAGPEHWDLARQERGFLEHEGSRFSARHQVPLWVGEFGSVYNGPANEVPDRLRAMDDQLGLFERHGAHWTTWTYKDVGVMGLVTLDPASEYLQRVGHFIRKKLALGTDDWMQWMPPTLVKEAVDRLAGQVCEVIGDASIDRRYAKACFSQSALCFLAGALLQRSYAKLFQQLKENDIDRVLSSFARQRCLVNAPLEGLVRKHAAAAPQPA</sequence>
<dbReference type="Gene3D" id="3.20.20.80">
    <property type="entry name" value="Glycosidases"/>
    <property type="match status" value="1"/>
</dbReference>
<organism evidence="5 6">
    <name type="scientific">Verminephrobacter aporrectodeae subsp. tuberculatae</name>
    <dbReference type="NCBI Taxonomy" id="1110392"/>
    <lineage>
        <taxon>Bacteria</taxon>
        <taxon>Pseudomonadati</taxon>
        <taxon>Pseudomonadota</taxon>
        <taxon>Betaproteobacteria</taxon>
        <taxon>Burkholderiales</taxon>
        <taxon>Comamonadaceae</taxon>
        <taxon>Verminephrobacter</taxon>
    </lineage>
</organism>
<comment type="similarity">
    <text evidence="3">Belongs to the glycosyl hydrolase 5 (cellulase A) family.</text>
</comment>
<dbReference type="InterPro" id="IPR017853">
    <property type="entry name" value="GH"/>
</dbReference>